<evidence type="ECO:0000256" key="1">
    <source>
        <dbReference type="SAM" id="Phobius"/>
    </source>
</evidence>
<proteinExistence type="predicted"/>
<gene>
    <name evidence="2" type="ORF">BHU72_04865</name>
</gene>
<dbReference type="RefSeq" id="WP_069702251.1">
    <property type="nucleotide sequence ID" value="NZ_MJAT01000022.1"/>
</dbReference>
<reference evidence="2 3" key="1">
    <citation type="submission" date="2016-09" db="EMBL/GenBank/DDBJ databases">
        <title>Desulfuribacillus arsenicus sp. nov., an obligately anaerobic, dissimilatory arsenic- and antimonate-reducing bacterium isolated from anoxic sediments.</title>
        <authorList>
            <person name="Abin C.A."/>
            <person name="Hollibaugh J.T."/>
        </authorList>
    </citation>
    <scope>NUCLEOTIDE SEQUENCE [LARGE SCALE GENOMIC DNA]</scope>
    <source>
        <strain evidence="2 3">MLFW-2</strain>
    </source>
</reference>
<name>A0A1E5L5T1_9FIRM</name>
<dbReference type="PANTHER" id="PTHR42867">
    <property type="entry name" value="MEMBRANE PROTEIN-RELATED"/>
    <property type="match status" value="1"/>
</dbReference>
<dbReference type="PANTHER" id="PTHR42867:SF1">
    <property type="entry name" value="MEMBRANE PROTEIN-RELATED"/>
    <property type="match status" value="1"/>
</dbReference>
<keyword evidence="1" id="KW-0472">Membrane</keyword>
<dbReference type="AlphaFoldDB" id="A0A1E5L5T1"/>
<protein>
    <recommendedName>
        <fullName evidence="4">Metal-dependent enzyme</fullName>
    </recommendedName>
</protein>
<dbReference type="EMBL" id="MJAT01000022">
    <property type="protein sequence ID" value="OEH85424.1"/>
    <property type="molecule type" value="Genomic_DNA"/>
</dbReference>
<feature type="transmembrane region" description="Helical" evidence="1">
    <location>
        <begin position="216"/>
        <end position="237"/>
    </location>
</feature>
<dbReference type="Pfam" id="PF07136">
    <property type="entry name" value="DUF1385"/>
    <property type="match status" value="1"/>
</dbReference>
<evidence type="ECO:0000313" key="2">
    <source>
        <dbReference type="EMBL" id="OEH85424.1"/>
    </source>
</evidence>
<feature type="transmembrane region" description="Helical" evidence="1">
    <location>
        <begin position="94"/>
        <end position="114"/>
    </location>
</feature>
<keyword evidence="1" id="KW-1133">Transmembrane helix</keyword>
<feature type="transmembrane region" description="Helical" evidence="1">
    <location>
        <begin position="191"/>
        <end position="210"/>
    </location>
</feature>
<keyword evidence="1" id="KW-0812">Transmembrane</keyword>
<dbReference type="InterPro" id="IPR010787">
    <property type="entry name" value="DUF1385"/>
</dbReference>
<organism evidence="2 3">
    <name type="scientific">Desulfuribacillus stibiiarsenatis</name>
    <dbReference type="NCBI Taxonomy" id="1390249"/>
    <lineage>
        <taxon>Bacteria</taxon>
        <taxon>Bacillati</taxon>
        <taxon>Bacillota</taxon>
        <taxon>Desulfuribacillia</taxon>
        <taxon>Desulfuribacillales</taxon>
        <taxon>Desulfuribacillaceae</taxon>
        <taxon>Desulfuribacillus</taxon>
    </lineage>
</organism>
<dbReference type="STRING" id="1390249.BHU72_04865"/>
<evidence type="ECO:0000313" key="3">
    <source>
        <dbReference type="Proteomes" id="UP000095255"/>
    </source>
</evidence>
<feature type="transmembrane region" description="Helical" evidence="1">
    <location>
        <begin position="126"/>
        <end position="146"/>
    </location>
</feature>
<accession>A0A1E5L5T1</accession>
<keyword evidence="3" id="KW-1185">Reference proteome</keyword>
<evidence type="ECO:0008006" key="4">
    <source>
        <dbReference type="Google" id="ProtNLM"/>
    </source>
</evidence>
<sequence length="314" mass="34854">MSQKTLIGGQAVIEGVLMRNGENLSLAVRQPDGSIFLSNDRHQSIIQRYPVLGLPFIRGTVNLFEALIMGMKALTQSANLSAETKEEELSSKEIAVTIFFSLLFGIGLFVILPAGLTKFLSGFQGILFSLVEGILRIFILLCYILLLSRMKDIQRVFQYHGAEHKTISAYEADEELTVENIKKYSTLHPRCGTSFILFVMIVKIIAFSFISSSVAWLEILLRILMLPFIAGIAYEIIRFTGKHCTTNFFGRILIAPGLLLQKLTTREPDDQQIEAAIVATQSVLGIPITIGNVKTEATIDAVEPEVTNHAQFQD</sequence>
<comment type="caution">
    <text evidence="2">The sequence shown here is derived from an EMBL/GenBank/DDBJ whole genome shotgun (WGS) entry which is preliminary data.</text>
</comment>
<dbReference type="Proteomes" id="UP000095255">
    <property type="component" value="Unassembled WGS sequence"/>
</dbReference>
<dbReference type="OrthoDB" id="9784805at2"/>